<comment type="similarity">
    <text evidence="1">Belongs to the short-chain dehydrogenases/reductases (SDR) family.</text>
</comment>
<keyword evidence="2" id="KW-0560">Oxidoreductase</keyword>
<name>T0H8Y8_9SPHN</name>
<dbReference type="AlphaFoldDB" id="T0H8Y8"/>
<sequence>MEGRLTGKVALVTGVGSGQGREVALLFAEAGAIVAGCDINPEGLKGTAALAAARDVKLDLAQVDASDEAKVASWVDDVAARHGGVDILYNNGAGAHFVPFGDMTLSQWHDTLRLELDTVFIPSKAVWPYLIARGGGSIVNIASIAGMMGGEVIGSAGAAAHATGKGGVISFTRQLATEGGVHGIRVNAISPGPIVTPASEAVVAASPDFRKLFEGMPLLKRSGRPVDVAYAGLFLASDESAYITGANLTVDGGATAKTGISVLS</sequence>
<dbReference type="PANTHER" id="PTHR24321:SF8">
    <property type="entry name" value="ESTRADIOL 17-BETA-DEHYDROGENASE 8-RELATED"/>
    <property type="match status" value="1"/>
</dbReference>
<dbReference type="OrthoDB" id="7568484at2"/>
<comment type="caution">
    <text evidence="3">The sequence shown here is derived from an EMBL/GenBank/DDBJ whole genome shotgun (WGS) entry which is preliminary data.</text>
</comment>
<accession>T0H8Y8</accession>
<organism evidence="3 4">
    <name type="scientific">Novosphingobium lindaniclasticum LE124</name>
    <dbReference type="NCBI Taxonomy" id="1096930"/>
    <lineage>
        <taxon>Bacteria</taxon>
        <taxon>Pseudomonadati</taxon>
        <taxon>Pseudomonadota</taxon>
        <taxon>Alphaproteobacteria</taxon>
        <taxon>Sphingomonadales</taxon>
        <taxon>Sphingomonadaceae</taxon>
        <taxon>Novosphingobium</taxon>
    </lineage>
</organism>
<dbReference type="GO" id="GO:0016491">
    <property type="term" value="F:oxidoreductase activity"/>
    <property type="evidence" value="ECO:0007669"/>
    <property type="project" value="UniProtKB-KW"/>
</dbReference>
<dbReference type="SUPFAM" id="SSF51735">
    <property type="entry name" value="NAD(P)-binding Rossmann-fold domains"/>
    <property type="match status" value="1"/>
</dbReference>
<evidence type="ECO:0000313" key="3">
    <source>
        <dbReference type="EMBL" id="EQB08583.1"/>
    </source>
</evidence>
<dbReference type="Proteomes" id="UP000015527">
    <property type="component" value="Unassembled WGS sequence"/>
</dbReference>
<dbReference type="PRINTS" id="PR00081">
    <property type="entry name" value="GDHRDH"/>
</dbReference>
<dbReference type="PATRIC" id="fig|1096930.3.peg.4135"/>
<reference evidence="3 4" key="1">
    <citation type="journal article" date="2013" name="Genome Announc.">
        <title>Genome Sequence of Novosphingobium lindaniclasticum LE124T, Isolated from a Hexachlorocyclohexane Dumpsite.</title>
        <authorList>
            <person name="Saxena A."/>
            <person name="Nayyar N."/>
            <person name="Sangwan N."/>
            <person name="Kumari R."/>
            <person name="Khurana J.P."/>
            <person name="Lal R."/>
        </authorList>
    </citation>
    <scope>NUCLEOTIDE SEQUENCE [LARGE SCALE GENOMIC DNA]</scope>
    <source>
        <strain evidence="3 4">LE124</strain>
    </source>
</reference>
<evidence type="ECO:0008006" key="5">
    <source>
        <dbReference type="Google" id="ProtNLM"/>
    </source>
</evidence>
<dbReference type="FunFam" id="3.40.50.720:FF:000084">
    <property type="entry name" value="Short-chain dehydrogenase reductase"/>
    <property type="match status" value="1"/>
</dbReference>
<proteinExistence type="inferred from homology"/>
<dbReference type="Gene3D" id="3.40.50.720">
    <property type="entry name" value="NAD(P)-binding Rossmann-like Domain"/>
    <property type="match status" value="1"/>
</dbReference>
<gene>
    <name evidence="3" type="ORF">L284_21050</name>
</gene>
<evidence type="ECO:0000256" key="2">
    <source>
        <dbReference type="ARBA" id="ARBA00023002"/>
    </source>
</evidence>
<dbReference type="InterPro" id="IPR036291">
    <property type="entry name" value="NAD(P)-bd_dom_sf"/>
</dbReference>
<dbReference type="eggNOG" id="COG1028">
    <property type="taxonomic scope" value="Bacteria"/>
</dbReference>
<dbReference type="PANTHER" id="PTHR24321">
    <property type="entry name" value="DEHYDROGENASES, SHORT CHAIN"/>
    <property type="match status" value="1"/>
</dbReference>
<evidence type="ECO:0000256" key="1">
    <source>
        <dbReference type="ARBA" id="ARBA00006484"/>
    </source>
</evidence>
<dbReference type="InterPro" id="IPR002347">
    <property type="entry name" value="SDR_fam"/>
</dbReference>
<dbReference type="PRINTS" id="PR00080">
    <property type="entry name" value="SDRFAMILY"/>
</dbReference>
<dbReference type="Pfam" id="PF13561">
    <property type="entry name" value="adh_short_C2"/>
    <property type="match status" value="1"/>
</dbReference>
<dbReference type="EMBL" id="ATHL01000145">
    <property type="protein sequence ID" value="EQB08583.1"/>
    <property type="molecule type" value="Genomic_DNA"/>
</dbReference>
<keyword evidence="4" id="KW-1185">Reference proteome</keyword>
<protein>
    <recommendedName>
        <fullName evidence="5">Oxidoreductase</fullName>
    </recommendedName>
</protein>
<evidence type="ECO:0000313" key="4">
    <source>
        <dbReference type="Proteomes" id="UP000015527"/>
    </source>
</evidence>